<dbReference type="InterPro" id="IPR016147">
    <property type="entry name" value="Pili_assmbl_chaperone_N"/>
</dbReference>
<dbReference type="Gene3D" id="2.60.40.3970">
    <property type="match status" value="1"/>
</dbReference>
<sequence length="243" mass="26403">MVSFKHLRKIALAAAPLFACTAAFANMTIYPMAVGLDAKGEGSVRIFSKTNDVQFVKTTIKKINDPGTPQEKEVEVSAGTDTGLVIMPPKFAVPGGASKTVRFVAMEPVNKEAMYRVLFEGVPSLDDSPKNQKGNTVTSAVNVNLVWGILVTVPPVNPIIELALSADNSSLQNHGTQRVKITDIGLCRAETSEKACTWKKENRNIFPDKTYSLPASAGYEKVIIKYYDWIKKSNSQIALPLNG</sequence>
<reference evidence="4" key="2">
    <citation type="submission" date="2023-07" db="EMBL/GenBank/DDBJ databases">
        <title>Genome-inferred correspondence between phylogeny and metabolic traits in the wild Drosophila gut microbiome.</title>
        <authorList>
            <person name="Bueno E."/>
            <person name="Blow F."/>
            <person name="Douglas A.E."/>
        </authorList>
    </citation>
    <scope>NUCLEOTIDE SEQUENCE [LARGE SCALE GENOMIC DNA]</scope>
    <source>
        <strain evidence="4">JGM97</strain>
    </source>
</reference>
<dbReference type="EMBL" id="JAERKB010000003">
    <property type="protein sequence ID" value="MBS0968174.1"/>
    <property type="molecule type" value="Genomic_DNA"/>
</dbReference>
<accession>A0ABS5JE04</accession>
<proteinExistence type="predicted"/>
<keyword evidence="4" id="KW-1185">Reference proteome</keyword>
<evidence type="ECO:0000259" key="2">
    <source>
        <dbReference type="Pfam" id="PF00345"/>
    </source>
</evidence>
<dbReference type="InterPro" id="IPR013783">
    <property type="entry name" value="Ig-like_fold"/>
</dbReference>
<evidence type="ECO:0000313" key="3">
    <source>
        <dbReference type="EMBL" id="MBS0968174.1"/>
    </source>
</evidence>
<reference evidence="3 4" key="1">
    <citation type="submission" date="2020-12" db="EMBL/GenBank/DDBJ databases">
        <authorList>
            <person name="Mcmullen J.G."/>
        </authorList>
    </citation>
    <scope>NUCLEOTIDE SEQUENCE [LARGE SCALE GENOMIC DNA]</scope>
    <source>
        <strain evidence="3 4">JGM97</strain>
    </source>
</reference>
<evidence type="ECO:0000313" key="4">
    <source>
        <dbReference type="Proteomes" id="UP000680634"/>
    </source>
</evidence>
<feature type="signal peptide" evidence="1">
    <location>
        <begin position="1"/>
        <end position="25"/>
    </location>
</feature>
<dbReference type="InterPro" id="IPR008962">
    <property type="entry name" value="PapD-like_sf"/>
</dbReference>
<name>A0ABS5JE04_9GAMM</name>
<dbReference type="Pfam" id="PF00345">
    <property type="entry name" value="PapD_N"/>
    <property type="match status" value="1"/>
</dbReference>
<comment type="caution">
    <text evidence="3">The sequence shown here is derived from an EMBL/GenBank/DDBJ whole genome shotgun (WGS) entry which is preliminary data.</text>
</comment>
<gene>
    <name evidence="3" type="ORF">JK232_04630</name>
</gene>
<feature type="chain" id="PRO_5046425624" evidence="1">
    <location>
        <begin position="26"/>
        <end position="243"/>
    </location>
</feature>
<evidence type="ECO:0000256" key="1">
    <source>
        <dbReference type="SAM" id="SignalP"/>
    </source>
</evidence>
<keyword evidence="1" id="KW-0732">Signal</keyword>
<dbReference type="RefSeq" id="WP_212588884.1">
    <property type="nucleotide sequence ID" value="NZ_JAERKB010000003.1"/>
</dbReference>
<protein>
    <submittedName>
        <fullName evidence="3">Fimbria/pilus periplasmic chaperone</fullName>
    </submittedName>
</protein>
<dbReference type="SUPFAM" id="SSF49354">
    <property type="entry name" value="PapD-like"/>
    <property type="match status" value="1"/>
</dbReference>
<dbReference type="Gene3D" id="2.60.40.10">
    <property type="entry name" value="Immunoglobulins"/>
    <property type="match status" value="1"/>
</dbReference>
<feature type="domain" description="Pili assembly chaperone N-terminal" evidence="2">
    <location>
        <begin position="41"/>
        <end position="142"/>
    </location>
</feature>
<dbReference type="Proteomes" id="UP000680634">
    <property type="component" value="Unassembled WGS sequence"/>
</dbReference>
<organism evidence="3 4">
    <name type="scientific">Nissabacter archeti</name>
    <dbReference type="NCBI Taxonomy" id="1917880"/>
    <lineage>
        <taxon>Bacteria</taxon>
        <taxon>Pseudomonadati</taxon>
        <taxon>Pseudomonadota</taxon>
        <taxon>Gammaproteobacteria</taxon>
        <taxon>Enterobacterales</taxon>
        <taxon>Yersiniaceae</taxon>
        <taxon>Nissabacter</taxon>
    </lineage>
</organism>